<gene>
    <name evidence="2" type="ORF">GCM10023260_12870</name>
</gene>
<keyword evidence="1" id="KW-0812">Transmembrane</keyword>
<dbReference type="EMBL" id="BAABIY010000040">
    <property type="protein sequence ID" value="GAA5100720.1"/>
    <property type="molecule type" value="Genomic_DNA"/>
</dbReference>
<feature type="transmembrane region" description="Helical" evidence="1">
    <location>
        <begin position="6"/>
        <end position="39"/>
    </location>
</feature>
<accession>A0ABP9MYI0</accession>
<protein>
    <submittedName>
        <fullName evidence="2">Uncharacterized protein</fullName>
    </submittedName>
</protein>
<dbReference type="RefSeq" id="WP_345097167.1">
    <property type="nucleotide sequence ID" value="NZ_BAABIY010000040.1"/>
</dbReference>
<name>A0ABP9MYI0_9HYPH</name>
<reference evidence="3" key="1">
    <citation type="journal article" date="2019" name="Int. J. Syst. Evol. Microbiol.">
        <title>The Global Catalogue of Microorganisms (GCM) 10K type strain sequencing project: providing services to taxonomists for standard genome sequencing and annotation.</title>
        <authorList>
            <consortium name="The Broad Institute Genomics Platform"/>
            <consortium name="The Broad Institute Genome Sequencing Center for Infectious Disease"/>
            <person name="Wu L."/>
            <person name="Ma J."/>
        </authorList>
    </citation>
    <scope>NUCLEOTIDE SEQUENCE [LARGE SCALE GENOMIC DNA]</scope>
    <source>
        <strain evidence="3">JCM 17706</strain>
    </source>
</reference>
<dbReference type="Proteomes" id="UP001501525">
    <property type="component" value="Unassembled WGS sequence"/>
</dbReference>
<keyword evidence="3" id="KW-1185">Reference proteome</keyword>
<keyword evidence="1" id="KW-1133">Transmembrane helix</keyword>
<sequence length="69" mass="7837">MLSESVGFIIIMGMFYGVKFGIILDVLLSAAIVALYYSFIKRLIAYSKVSGQFNKAMRERINKAMKEHL</sequence>
<evidence type="ECO:0000313" key="2">
    <source>
        <dbReference type="EMBL" id="GAA5100720.1"/>
    </source>
</evidence>
<comment type="caution">
    <text evidence="2">The sequence shown here is derived from an EMBL/GenBank/DDBJ whole genome shotgun (WGS) entry which is preliminary data.</text>
</comment>
<organism evidence="2 3">
    <name type="scientific">Bartonella acomydis</name>
    <dbReference type="NCBI Taxonomy" id="686234"/>
    <lineage>
        <taxon>Bacteria</taxon>
        <taxon>Pseudomonadati</taxon>
        <taxon>Pseudomonadota</taxon>
        <taxon>Alphaproteobacteria</taxon>
        <taxon>Hyphomicrobiales</taxon>
        <taxon>Bartonellaceae</taxon>
        <taxon>Bartonella</taxon>
    </lineage>
</organism>
<evidence type="ECO:0000313" key="3">
    <source>
        <dbReference type="Proteomes" id="UP001501525"/>
    </source>
</evidence>
<evidence type="ECO:0000256" key="1">
    <source>
        <dbReference type="SAM" id="Phobius"/>
    </source>
</evidence>
<proteinExistence type="predicted"/>
<keyword evidence="1" id="KW-0472">Membrane</keyword>